<keyword evidence="7 10" id="KW-1133">Transmembrane helix</keyword>
<evidence type="ECO:0000256" key="8">
    <source>
        <dbReference type="ARBA" id="ARBA00023136"/>
    </source>
</evidence>
<evidence type="ECO:0000259" key="11">
    <source>
        <dbReference type="PROSITE" id="PS50893"/>
    </source>
</evidence>
<feature type="transmembrane region" description="Helical" evidence="10">
    <location>
        <begin position="159"/>
        <end position="176"/>
    </location>
</feature>
<dbReference type="Gene3D" id="3.40.50.300">
    <property type="entry name" value="P-loop containing nucleotide triphosphate hydrolases"/>
    <property type="match status" value="1"/>
</dbReference>
<dbReference type="AlphaFoldDB" id="A0A1H6RCL9"/>
<keyword evidence="14" id="KW-1185">Reference proteome</keyword>
<dbReference type="FunFam" id="3.40.50.300:FF:000221">
    <property type="entry name" value="Multidrug ABC transporter ATP-binding protein"/>
    <property type="match status" value="1"/>
</dbReference>
<feature type="region of interest" description="Disordered" evidence="9">
    <location>
        <begin position="580"/>
        <end position="605"/>
    </location>
</feature>
<evidence type="ECO:0000259" key="12">
    <source>
        <dbReference type="PROSITE" id="PS50929"/>
    </source>
</evidence>
<dbReference type="GO" id="GO:0015421">
    <property type="term" value="F:ABC-type oligopeptide transporter activity"/>
    <property type="evidence" value="ECO:0007669"/>
    <property type="project" value="TreeGrafter"/>
</dbReference>
<dbReference type="GO" id="GO:0005524">
    <property type="term" value="F:ATP binding"/>
    <property type="evidence" value="ECO:0007669"/>
    <property type="project" value="UniProtKB-KW"/>
</dbReference>
<comment type="subcellular location">
    <subcellularLocation>
        <location evidence="1">Cell membrane</location>
        <topology evidence="1">Multi-pass membrane protein</topology>
    </subcellularLocation>
</comment>
<keyword evidence="2" id="KW-0813">Transport</keyword>
<evidence type="ECO:0000256" key="2">
    <source>
        <dbReference type="ARBA" id="ARBA00022448"/>
    </source>
</evidence>
<keyword evidence="8 10" id="KW-0472">Membrane</keyword>
<dbReference type="PANTHER" id="PTHR43394">
    <property type="entry name" value="ATP-DEPENDENT PERMEASE MDL1, MITOCHONDRIAL"/>
    <property type="match status" value="1"/>
</dbReference>
<feature type="transmembrane region" description="Helical" evidence="10">
    <location>
        <begin position="243"/>
        <end position="266"/>
    </location>
</feature>
<sequence length="605" mass="67571">MFDVLIKLKFFFKEHKWQYMLSFLTLAISNIFAVFIPFIIGRFIDAIVTGTMDADLLLVYAVQFASLIFITYGLDLIWGYGLFSGAYKLQRQMRSTLMRHFLRMRAPYFEKFRTGDLLARGTQDIRALADTAGYGMLVLMSATGFTATLIVMMGVTVNWFLTFATVLPLLPMAYVIKVKGAQVDEAYEISQKAFSSVNDDVLEMIDGMRVICAYVKEDDFIEKFQSQTTQLLKKNNRVSELSAIFAPTVKLFAGLSTMIALSYGAILVSQGVLSVGDIIAFQMYLGMMIWPIISVSELILILRQGSASMRRVEDIIAATDGLSFTGNMPAHAVGDFQFDNFNFSYTASETVSLNHIDLALPKGKTLGIVGKTGSGKTTLIRQLLNQFPTGQGTFTMGGYAYSDYQDASLRELIGYVPQDHTLFSRSVRENIAFGKNDASDQDILRSIRLSSFEEDLNNMEHGLDTMVGEKGVAISGGQKQRISIARALIKNPEILILDDSLSAVDAKTEQTIIRNIQEERKDKTTIISTHRLSGVKAVDEIIVMDKGAIIERGSHDELIERQGWYYDQFKKQEIKDFSEEANGEKVSTKEGALKNNKALKEGEDR</sequence>
<feature type="transmembrane region" description="Helical" evidence="10">
    <location>
        <begin position="60"/>
        <end position="83"/>
    </location>
</feature>
<proteinExistence type="predicted"/>
<keyword evidence="3" id="KW-1003">Cell membrane</keyword>
<evidence type="ECO:0000256" key="5">
    <source>
        <dbReference type="ARBA" id="ARBA00022741"/>
    </source>
</evidence>
<dbReference type="InterPro" id="IPR017871">
    <property type="entry name" value="ABC_transporter-like_CS"/>
</dbReference>
<dbReference type="InterPro" id="IPR039421">
    <property type="entry name" value="Type_1_exporter"/>
</dbReference>
<dbReference type="Proteomes" id="UP000198564">
    <property type="component" value="Unassembled WGS sequence"/>
</dbReference>
<dbReference type="RefSeq" id="WP_091632390.1">
    <property type="nucleotide sequence ID" value="NZ_FNYW01000002.1"/>
</dbReference>
<dbReference type="GO" id="GO:0016887">
    <property type="term" value="F:ATP hydrolysis activity"/>
    <property type="evidence" value="ECO:0007669"/>
    <property type="project" value="InterPro"/>
</dbReference>
<name>A0A1H6RCL9_9LACT</name>
<feature type="transmembrane region" description="Helical" evidence="10">
    <location>
        <begin position="278"/>
        <end position="302"/>
    </location>
</feature>
<reference evidence="14" key="1">
    <citation type="submission" date="2016-10" db="EMBL/GenBank/DDBJ databases">
        <authorList>
            <person name="Varghese N."/>
            <person name="Submissions S."/>
        </authorList>
    </citation>
    <scope>NUCLEOTIDE SEQUENCE [LARGE SCALE GENOMIC DNA]</scope>
    <source>
        <strain evidence="14">DSM 25751</strain>
    </source>
</reference>
<gene>
    <name evidence="13" type="ORF">SAMN04488113_102126</name>
</gene>
<dbReference type="OrthoDB" id="9770415at2"/>
<dbReference type="PROSITE" id="PS50929">
    <property type="entry name" value="ABC_TM1F"/>
    <property type="match status" value="1"/>
</dbReference>
<dbReference type="Pfam" id="PF00664">
    <property type="entry name" value="ABC_membrane"/>
    <property type="match status" value="1"/>
</dbReference>
<evidence type="ECO:0000256" key="6">
    <source>
        <dbReference type="ARBA" id="ARBA00022840"/>
    </source>
</evidence>
<protein>
    <submittedName>
        <fullName evidence="13">ATP-binding cassette, subfamily B</fullName>
    </submittedName>
</protein>
<dbReference type="PROSITE" id="PS00211">
    <property type="entry name" value="ABC_TRANSPORTER_1"/>
    <property type="match status" value="1"/>
</dbReference>
<dbReference type="SUPFAM" id="SSF52540">
    <property type="entry name" value="P-loop containing nucleoside triphosphate hydrolases"/>
    <property type="match status" value="1"/>
</dbReference>
<dbReference type="InterPro" id="IPR003593">
    <property type="entry name" value="AAA+_ATPase"/>
</dbReference>
<dbReference type="InterPro" id="IPR036640">
    <property type="entry name" value="ABC1_TM_sf"/>
</dbReference>
<dbReference type="Gene3D" id="1.20.1560.10">
    <property type="entry name" value="ABC transporter type 1, transmembrane domain"/>
    <property type="match status" value="1"/>
</dbReference>
<keyword evidence="5" id="KW-0547">Nucleotide-binding</keyword>
<feature type="domain" description="ABC transporter" evidence="11">
    <location>
        <begin position="336"/>
        <end position="571"/>
    </location>
</feature>
<evidence type="ECO:0000256" key="1">
    <source>
        <dbReference type="ARBA" id="ARBA00004651"/>
    </source>
</evidence>
<dbReference type="GO" id="GO:0005886">
    <property type="term" value="C:plasma membrane"/>
    <property type="evidence" value="ECO:0007669"/>
    <property type="project" value="UniProtKB-SubCell"/>
</dbReference>
<keyword evidence="6 13" id="KW-0067">ATP-binding</keyword>
<accession>A0A1H6RCL9</accession>
<dbReference type="SUPFAM" id="SSF90123">
    <property type="entry name" value="ABC transporter transmembrane region"/>
    <property type="match status" value="1"/>
</dbReference>
<organism evidence="13 14">
    <name type="scientific">Alkalibacterium gilvum</name>
    <dbReference type="NCBI Taxonomy" id="1130080"/>
    <lineage>
        <taxon>Bacteria</taxon>
        <taxon>Bacillati</taxon>
        <taxon>Bacillota</taxon>
        <taxon>Bacilli</taxon>
        <taxon>Lactobacillales</taxon>
        <taxon>Carnobacteriaceae</taxon>
        <taxon>Alkalibacterium</taxon>
    </lineage>
</organism>
<evidence type="ECO:0000256" key="4">
    <source>
        <dbReference type="ARBA" id="ARBA00022692"/>
    </source>
</evidence>
<evidence type="ECO:0000313" key="13">
    <source>
        <dbReference type="EMBL" id="SEI53493.1"/>
    </source>
</evidence>
<dbReference type="PANTHER" id="PTHR43394:SF1">
    <property type="entry name" value="ATP-BINDING CASSETTE SUB-FAMILY B MEMBER 10, MITOCHONDRIAL"/>
    <property type="match status" value="1"/>
</dbReference>
<evidence type="ECO:0000256" key="9">
    <source>
        <dbReference type="SAM" id="MobiDB-lite"/>
    </source>
</evidence>
<feature type="domain" description="ABC transmembrane type-1" evidence="12">
    <location>
        <begin position="21"/>
        <end position="304"/>
    </location>
</feature>
<feature type="transmembrane region" description="Helical" evidence="10">
    <location>
        <begin position="132"/>
        <end position="153"/>
    </location>
</feature>
<dbReference type="PROSITE" id="PS50893">
    <property type="entry name" value="ABC_TRANSPORTER_2"/>
    <property type="match status" value="1"/>
</dbReference>
<dbReference type="InterPro" id="IPR027417">
    <property type="entry name" value="P-loop_NTPase"/>
</dbReference>
<feature type="transmembrane region" description="Helical" evidence="10">
    <location>
        <begin position="21"/>
        <end position="40"/>
    </location>
</feature>
<dbReference type="Pfam" id="PF00005">
    <property type="entry name" value="ABC_tran"/>
    <property type="match status" value="1"/>
</dbReference>
<evidence type="ECO:0000256" key="7">
    <source>
        <dbReference type="ARBA" id="ARBA00022989"/>
    </source>
</evidence>
<dbReference type="InterPro" id="IPR011527">
    <property type="entry name" value="ABC1_TM_dom"/>
</dbReference>
<dbReference type="CDD" id="cd18541">
    <property type="entry name" value="ABC_6TM_TmrB_like"/>
    <property type="match status" value="1"/>
</dbReference>
<evidence type="ECO:0000256" key="10">
    <source>
        <dbReference type="SAM" id="Phobius"/>
    </source>
</evidence>
<dbReference type="InterPro" id="IPR003439">
    <property type="entry name" value="ABC_transporter-like_ATP-bd"/>
</dbReference>
<dbReference type="SMART" id="SM00382">
    <property type="entry name" value="AAA"/>
    <property type="match status" value="1"/>
</dbReference>
<keyword evidence="4 10" id="KW-0812">Transmembrane</keyword>
<dbReference type="EMBL" id="FNYW01000002">
    <property type="protein sequence ID" value="SEI53493.1"/>
    <property type="molecule type" value="Genomic_DNA"/>
</dbReference>
<evidence type="ECO:0000313" key="14">
    <source>
        <dbReference type="Proteomes" id="UP000198564"/>
    </source>
</evidence>
<evidence type="ECO:0000256" key="3">
    <source>
        <dbReference type="ARBA" id="ARBA00022475"/>
    </source>
</evidence>
<dbReference type="STRING" id="1130080.SAMN04488113_102126"/>